<feature type="domain" description="Fatty acid desaturase" evidence="2">
    <location>
        <begin position="98"/>
        <end position="365"/>
    </location>
</feature>
<keyword evidence="1" id="KW-1133">Transmembrane helix</keyword>
<dbReference type="GO" id="GO:0006629">
    <property type="term" value="P:lipid metabolic process"/>
    <property type="evidence" value="ECO:0007669"/>
    <property type="project" value="InterPro"/>
</dbReference>
<proteinExistence type="predicted"/>
<feature type="transmembrane region" description="Helical" evidence="1">
    <location>
        <begin position="122"/>
        <end position="144"/>
    </location>
</feature>
<evidence type="ECO:0000313" key="4">
    <source>
        <dbReference type="Proteomes" id="UP000799118"/>
    </source>
</evidence>
<dbReference type="CDD" id="cd03507">
    <property type="entry name" value="Delta12-FADS-like"/>
    <property type="match status" value="1"/>
</dbReference>
<feature type="transmembrane region" description="Helical" evidence="1">
    <location>
        <begin position="273"/>
        <end position="291"/>
    </location>
</feature>
<dbReference type="Proteomes" id="UP000799118">
    <property type="component" value="Unassembled WGS sequence"/>
</dbReference>
<reference evidence="3" key="1">
    <citation type="journal article" date="2019" name="Environ. Microbiol.">
        <title>Fungal ecological strategies reflected in gene transcription - a case study of two litter decomposers.</title>
        <authorList>
            <person name="Barbi F."/>
            <person name="Kohler A."/>
            <person name="Barry K."/>
            <person name="Baskaran P."/>
            <person name="Daum C."/>
            <person name="Fauchery L."/>
            <person name="Ihrmark K."/>
            <person name="Kuo A."/>
            <person name="LaButti K."/>
            <person name="Lipzen A."/>
            <person name="Morin E."/>
            <person name="Grigoriev I.V."/>
            <person name="Henrissat B."/>
            <person name="Lindahl B."/>
            <person name="Martin F."/>
        </authorList>
    </citation>
    <scope>NUCLEOTIDE SEQUENCE</scope>
    <source>
        <strain evidence="3">JB14</strain>
    </source>
</reference>
<accession>A0A6A4IAX7</accession>
<sequence length="412" mass="47639">MFSSFFENAPEYTNRKNTPFTPPKVTWNELHSTLPKYVFKKSTLKGLSYVLRDVTLAVGLYKLAWSMDSIATTLALLLSTSHNLVLIIKCILWTIYFNVQGILLTSWWCLAHEASHGTLSPFSWVNDIVGFMLHTFLLVPYFSWKSSHLSHHTSTVSVERDENYVPRTRSQFALPSDDIANAATYREAFEETPIYTTMRIIAMQVFGLAFYLLFNRKGSPRHPSGTNHFNPYSSLFKPHERLGVIMSDIGLTIMTCILYRWSKQVGFGQFFRLYFVPYALTNHWIVMLTYLQHTDPTIPYYRQSQWTYVRGALAAVDRPFLGWIGRVFFHNVSHNHISHHLFSSVPFYNQPVATECIKKILKEDYNYDSTNAFKALYRSFSECQFIEDAGDIVFFKNREGRANRCVADSSST</sequence>
<dbReference type="GO" id="GO:0016491">
    <property type="term" value="F:oxidoreductase activity"/>
    <property type="evidence" value="ECO:0007669"/>
    <property type="project" value="InterPro"/>
</dbReference>
<dbReference type="InterPro" id="IPR012171">
    <property type="entry name" value="Fatty_acid_desaturase"/>
</dbReference>
<organism evidence="3 4">
    <name type="scientific">Gymnopus androsaceus JB14</name>
    <dbReference type="NCBI Taxonomy" id="1447944"/>
    <lineage>
        <taxon>Eukaryota</taxon>
        <taxon>Fungi</taxon>
        <taxon>Dikarya</taxon>
        <taxon>Basidiomycota</taxon>
        <taxon>Agaricomycotina</taxon>
        <taxon>Agaricomycetes</taxon>
        <taxon>Agaricomycetidae</taxon>
        <taxon>Agaricales</taxon>
        <taxon>Marasmiineae</taxon>
        <taxon>Omphalotaceae</taxon>
        <taxon>Gymnopus</taxon>
    </lineage>
</organism>
<dbReference type="InterPro" id="IPR005804">
    <property type="entry name" value="FA_desaturase_dom"/>
</dbReference>
<dbReference type="Pfam" id="PF00487">
    <property type="entry name" value="FA_desaturase"/>
    <property type="match status" value="1"/>
</dbReference>
<dbReference type="EMBL" id="ML769397">
    <property type="protein sequence ID" value="KAE9407160.1"/>
    <property type="molecule type" value="Genomic_DNA"/>
</dbReference>
<keyword evidence="1" id="KW-0472">Membrane</keyword>
<evidence type="ECO:0000256" key="1">
    <source>
        <dbReference type="SAM" id="Phobius"/>
    </source>
</evidence>
<evidence type="ECO:0000259" key="2">
    <source>
        <dbReference type="Pfam" id="PF00487"/>
    </source>
</evidence>
<keyword evidence="4" id="KW-1185">Reference proteome</keyword>
<feature type="transmembrane region" description="Helical" evidence="1">
    <location>
        <begin position="194"/>
        <end position="214"/>
    </location>
</feature>
<dbReference type="OrthoDB" id="1461976at2759"/>
<feature type="transmembrane region" description="Helical" evidence="1">
    <location>
        <begin position="84"/>
        <end position="110"/>
    </location>
</feature>
<evidence type="ECO:0000313" key="3">
    <source>
        <dbReference type="EMBL" id="KAE9407160.1"/>
    </source>
</evidence>
<feature type="transmembrane region" description="Helical" evidence="1">
    <location>
        <begin position="242"/>
        <end position="261"/>
    </location>
</feature>
<gene>
    <name evidence="3" type="ORF">BT96DRAFT_809772</name>
</gene>
<protein>
    <submittedName>
        <fullName evidence="3">Delta-12 fatty acid desaturase</fullName>
    </submittedName>
</protein>
<dbReference type="PANTHER" id="PTHR32100">
    <property type="entry name" value="OMEGA-6 FATTY ACID DESATURASE, CHLOROPLASTIC"/>
    <property type="match status" value="1"/>
</dbReference>
<dbReference type="AlphaFoldDB" id="A0A6A4IAX7"/>
<keyword evidence="1" id="KW-0812">Transmembrane</keyword>
<name>A0A6A4IAX7_9AGAR</name>